<keyword evidence="3" id="KW-1185">Reference proteome</keyword>
<evidence type="ECO:0000313" key="2">
    <source>
        <dbReference type="EMBL" id="AIQ93001.1"/>
    </source>
</evidence>
<sequence>MRNKFWKFFTWSMRVVGRIAVKPAPDPIYDGRQKFIGLRYGYQKQRGQQNSGYPGRGGLVHDIHQQY</sequence>
<feature type="region of interest" description="Disordered" evidence="1">
    <location>
        <begin position="46"/>
        <end position="67"/>
    </location>
</feature>
<reference evidence="2 3" key="1">
    <citation type="journal article" date="2014" name="PLoS ONE">
        <title>Genome Information of Methylobacterium oryzae, a Plant-Probiotic Methylotroph in the Phyllosphere.</title>
        <authorList>
            <person name="Kwak M.J."/>
            <person name="Jeong H."/>
            <person name="Madhaiyan M."/>
            <person name="Lee Y."/>
            <person name="Sa T.M."/>
            <person name="Oh T.K."/>
            <person name="Kim J.F."/>
        </authorList>
    </citation>
    <scope>NUCLEOTIDE SEQUENCE [LARGE SCALE GENOMIC DNA]</scope>
    <source>
        <strain evidence="2 3">CBMB20</strain>
    </source>
</reference>
<gene>
    <name evidence="2" type="ORF">MOC_5246</name>
</gene>
<dbReference type="AlphaFoldDB" id="A0A089NYH3"/>
<proteinExistence type="predicted"/>
<accession>A0A089NYH3</accession>
<dbReference type="KEGG" id="mor:MOC_5246"/>
<dbReference type="HOGENOM" id="CLU_2807548_0_0_5"/>
<evidence type="ECO:0000256" key="1">
    <source>
        <dbReference type="SAM" id="MobiDB-lite"/>
    </source>
</evidence>
<organism evidence="2 3">
    <name type="scientific">Methylobacterium oryzae CBMB20</name>
    <dbReference type="NCBI Taxonomy" id="693986"/>
    <lineage>
        <taxon>Bacteria</taxon>
        <taxon>Pseudomonadati</taxon>
        <taxon>Pseudomonadota</taxon>
        <taxon>Alphaproteobacteria</taxon>
        <taxon>Hyphomicrobiales</taxon>
        <taxon>Methylobacteriaceae</taxon>
        <taxon>Methylobacterium</taxon>
    </lineage>
</organism>
<protein>
    <submittedName>
        <fullName evidence="2">Protein of unassigned function</fullName>
    </submittedName>
</protein>
<evidence type="ECO:0000313" key="3">
    <source>
        <dbReference type="Proteomes" id="UP000029492"/>
    </source>
</evidence>
<dbReference type="EMBL" id="CP003811">
    <property type="protein sequence ID" value="AIQ93001.1"/>
    <property type="molecule type" value="Genomic_DNA"/>
</dbReference>
<name>A0A089NYH3_9HYPH</name>
<dbReference type="Proteomes" id="UP000029492">
    <property type="component" value="Chromosome"/>
</dbReference>